<evidence type="ECO:0000313" key="5">
    <source>
        <dbReference type="Proteomes" id="UP000593601"/>
    </source>
</evidence>
<gene>
    <name evidence="4" type="ORF">INP51_08045</name>
</gene>
<feature type="compositionally biased region" description="Polar residues" evidence="1">
    <location>
        <begin position="355"/>
        <end position="371"/>
    </location>
</feature>
<feature type="chain" id="PRO_5033019635" evidence="3">
    <location>
        <begin position="32"/>
        <end position="521"/>
    </location>
</feature>
<dbReference type="Proteomes" id="UP000593601">
    <property type="component" value="Chromosome"/>
</dbReference>
<feature type="compositionally biased region" description="Polar residues" evidence="1">
    <location>
        <begin position="407"/>
        <end position="428"/>
    </location>
</feature>
<keyword evidence="5" id="KW-1185">Reference proteome</keyword>
<dbReference type="EMBL" id="CP063304">
    <property type="protein sequence ID" value="QOV20852.1"/>
    <property type="molecule type" value="Genomic_DNA"/>
</dbReference>
<reference evidence="4 5" key="1">
    <citation type="submission" date="2020-10" db="EMBL/GenBank/DDBJ databases">
        <title>Blautia liquoris sp.nov., isolated from the mud in a fermentation cellar used for the production of Chinese strong-flavoured liquor.</title>
        <authorList>
            <person name="Lu L."/>
        </authorList>
    </citation>
    <scope>NUCLEOTIDE SEQUENCE [LARGE SCALE GENOMIC DNA]</scope>
    <source>
        <strain evidence="4 5">LZLJ-3</strain>
    </source>
</reference>
<evidence type="ECO:0000256" key="3">
    <source>
        <dbReference type="SAM" id="SignalP"/>
    </source>
</evidence>
<name>A0A7M2RNA2_9FIRM</name>
<feature type="compositionally biased region" description="Acidic residues" evidence="1">
    <location>
        <begin position="344"/>
        <end position="354"/>
    </location>
</feature>
<feature type="compositionally biased region" description="Basic and acidic residues" evidence="1">
    <location>
        <begin position="293"/>
        <end position="310"/>
    </location>
</feature>
<evidence type="ECO:0000256" key="2">
    <source>
        <dbReference type="SAM" id="Phobius"/>
    </source>
</evidence>
<feature type="signal peptide" evidence="3">
    <location>
        <begin position="1"/>
        <end position="31"/>
    </location>
</feature>
<feature type="compositionally biased region" description="Basic and acidic residues" evidence="1">
    <location>
        <begin position="396"/>
        <end position="406"/>
    </location>
</feature>
<proteinExistence type="predicted"/>
<organism evidence="4 5">
    <name type="scientific">Blautia liquoris</name>
    <dbReference type="NCBI Taxonomy" id="2779518"/>
    <lineage>
        <taxon>Bacteria</taxon>
        <taxon>Bacillati</taxon>
        <taxon>Bacillota</taxon>
        <taxon>Clostridia</taxon>
        <taxon>Lachnospirales</taxon>
        <taxon>Lachnospiraceae</taxon>
        <taxon>Blautia</taxon>
    </lineage>
</organism>
<keyword evidence="3" id="KW-0732">Signal</keyword>
<dbReference type="AlphaFoldDB" id="A0A7M2RNA2"/>
<feature type="compositionally biased region" description="Acidic residues" evidence="1">
    <location>
        <begin position="373"/>
        <end position="383"/>
    </location>
</feature>
<keyword evidence="2" id="KW-0812">Transmembrane</keyword>
<feature type="transmembrane region" description="Helical" evidence="2">
    <location>
        <begin position="486"/>
        <end position="506"/>
    </location>
</feature>
<dbReference type="KEGG" id="bliq:INP51_08045"/>
<feature type="compositionally biased region" description="Basic and acidic residues" evidence="1">
    <location>
        <begin position="433"/>
        <end position="443"/>
    </location>
</feature>
<keyword evidence="2" id="KW-0472">Membrane</keyword>
<feature type="compositionally biased region" description="Basic and acidic residues" evidence="1">
    <location>
        <begin position="118"/>
        <end position="128"/>
    </location>
</feature>
<feature type="compositionally biased region" description="Basic and acidic residues" evidence="1">
    <location>
        <begin position="149"/>
        <end position="286"/>
    </location>
</feature>
<protein>
    <submittedName>
        <fullName evidence="4">Uncharacterized protein</fullName>
    </submittedName>
</protein>
<evidence type="ECO:0000313" key="4">
    <source>
        <dbReference type="EMBL" id="QOV20852.1"/>
    </source>
</evidence>
<evidence type="ECO:0000256" key="1">
    <source>
        <dbReference type="SAM" id="MobiDB-lite"/>
    </source>
</evidence>
<sequence>MRNKMMRNTKAAGVILTLVLTISSAPYPTMAASDPAKDSAVSQTQIMGEESATKVIYLDKKSGDDKNDGFTEKTAVKTLSQAAKLLGSNQIIVLCSDSTITKDEKSKLSESVKSMTVKEYKDSLKHSETISGSSTDDSAKETGATYESTGKDDPKTDESKNPKTEDSKKDDKDSKTEDSKTEESKVDKSQTEESQKDKSQKEDPETDKSKKDESKNKDSKNNESKNDDSKNDESKNDESKKDESKNEDSETDKPKKKESKNGDSKTDDSKMEESKTDDSKIEDSKINDSQNNEAKKEDKDSKVREQKMDESETSNHGLPLRTFSPLRAVVSNNSDENVMPVEEKSEDDTNETDLDQNQPANSNDDQNLKTAENNDDGDSDSEDGFIGHSIVGNTEDFYRKTDKEKLSTASTEDSIDNADSSKADMQNSDSDESSQKGQDDTKKPSGQSNSKTTKPKTTKPKTTEPKIKTAAVTTPGAVKTADNSQILPLTVVSVLSMLTGLTFAGLKIKNRRRQTESSMDE</sequence>
<feature type="region of interest" description="Disordered" evidence="1">
    <location>
        <begin position="118"/>
        <end position="479"/>
    </location>
</feature>
<dbReference type="RefSeq" id="WP_193737166.1">
    <property type="nucleotide sequence ID" value="NZ_CP063304.1"/>
</dbReference>
<accession>A0A7M2RNA2</accession>
<keyword evidence="2" id="KW-1133">Transmembrane helix</keyword>